<evidence type="ECO:0000259" key="1">
    <source>
        <dbReference type="Pfam" id="PF13614"/>
    </source>
</evidence>
<dbReference type="Proteomes" id="UP000634660">
    <property type="component" value="Unassembled WGS sequence"/>
</dbReference>
<dbReference type="GO" id="GO:0016740">
    <property type="term" value="F:transferase activity"/>
    <property type="evidence" value="ECO:0007669"/>
    <property type="project" value="UniProtKB-KW"/>
</dbReference>
<dbReference type="InterPro" id="IPR027417">
    <property type="entry name" value="P-loop_NTPase"/>
</dbReference>
<dbReference type="InterPro" id="IPR025669">
    <property type="entry name" value="AAA_dom"/>
</dbReference>
<dbReference type="PANTHER" id="PTHR13696">
    <property type="entry name" value="P-LOOP CONTAINING NUCLEOSIDE TRIPHOSPHATE HYDROLASE"/>
    <property type="match status" value="1"/>
</dbReference>
<feature type="domain" description="AAA" evidence="1">
    <location>
        <begin position="117"/>
        <end position="259"/>
    </location>
</feature>
<reference evidence="2" key="2">
    <citation type="submission" date="2020-09" db="EMBL/GenBank/DDBJ databases">
        <authorList>
            <person name="Sun Q."/>
            <person name="Ohkuma M."/>
        </authorList>
    </citation>
    <scope>NUCLEOTIDE SEQUENCE</scope>
    <source>
        <strain evidence="2">JCM 4834</strain>
    </source>
</reference>
<keyword evidence="2" id="KW-0808">Transferase</keyword>
<dbReference type="SUPFAM" id="SSF52540">
    <property type="entry name" value="P-loop containing nucleoside triphosphate hydrolases"/>
    <property type="match status" value="1"/>
</dbReference>
<evidence type="ECO:0000313" key="2">
    <source>
        <dbReference type="EMBL" id="GGZ89664.1"/>
    </source>
</evidence>
<dbReference type="EMBL" id="BMVX01000028">
    <property type="protein sequence ID" value="GGZ89664.1"/>
    <property type="molecule type" value="Genomic_DNA"/>
</dbReference>
<dbReference type="CDD" id="cd02042">
    <property type="entry name" value="ParAB_family"/>
    <property type="match status" value="1"/>
</dbReference>
<dbReference type="AlphaFoldDB" id="A0A918VD83"/>
<dbReference type="Pfam" id="PF13614">
    <property type="entry name" value="AAA_31"/>
    <property type="match status" value="1"/>
</dbReference>
<dbReference type="RefSeq" id="WP_229886830.1">
    <property type="nucleotide sequence ID" value="NZ_BMVX01000028.1"/>
</dbReference>
<dbReference type="PANTHER" id="PTHR13696:SF99">
    <property type="entry name" value="COBYRINIC ACID AC-DIAMIDE SYNTHASE"/>
    <property type="match status" value="1"/>
</dbReference>
<organism evidence="2 3">
    <name type="scientific">Streptomyces subrutilus</name>
    <dbReference type="NCBI Taxonomy" id="36818"/>
    <lineage>
        <taxon>Bacteria</taxon>
        <taxon>Bacillati</taxon>
        <taxon>Actinomycetota</taxon>
        <taxon>Actinomycetes</taxon>
        <taxon>Kitasatosporales</taxon>
        <taxon>Streptomycetaceae</taxon>
        <taxon>Streptomyces</taxon>
    </lineage>
</organism>
<reference evidence="2" key="1">
    <citation type="journal article" date="2014" name="Int. J. Syst. Evol. Microbiol.">
        <title>Complete genome sequence of Corynebacterium casei LMG S-19264T (=DSM 44701T), isolated from a smear-ripened cheese.</title>
        <authorList>
            <consortium name="US DOE Joint Genome Institute (JGI-PGF)"/>
            <person name="Walter F."/>
            <person name="Albersmeier A."/>
            <person name="Kalinowski J."/>
            <person name="Ruckert C."/>
        </authorList>
    </citation>
    <scope>NUCLEOTIDE SEQUENCE</scope>
    <source>
        <strain evidence="2">JCM 4834</strain>
    </source>
</reference>
<name>A0A918VD83_9ACTN</name>
<accession>A0A918VD83</accession>
<dbReference type="InterPro" id="IPR050678">
    <property type="entry name" value="DNA_Partitioning_ATPase"/>
</dbReference>
<gene>
    <name evidence="2" type="primary">parA2</name>
    <name evidence="2" type="ORF">GCM10010371_56930</name>
</gene>
<dbReference type="Gene3D" id="3.40.50.300">
    <property type="entry name" value="P-loop containing nucleotide triphosphate hydrolases"/>
    <property type="match status" value="1"/>
</dbReference>
<sequence length="381" mass="41904">MTAGNSEPASEKLIANLTPELRLQMRSASAQRGLNISEATTQALDLWYGTADAPPVEVKDAKSWGTWVPTGGVARFTGECDERGLTKVQGIAQALSLWINRDQPATAPRPNVVRRMLVAIQKGGVGKTFLAGGLAQALAELGLRVLLVDYDPQGHLTRRLGQQPIALDSGGSLLEHMLGKATRHIRRSLVTLPQARFGERLHLLPACSDAFLFDAVMSTMRAGREESLARALEPIENDYDVVILDGPPSLGLAMDIAMHYVQRRPGELSERSGILMPVWADLPSFEAYDLFNTQRKQLMTLARVTVDELGFVLNAYDSRRGASVQTRRDEWEERSAPGVLAVFPDLKEQRDAQDRQIPLLEWEPDCALSDGFRTLAKELAA</sequence>
<proteinExistence type="predicted"/>
<comment type="caution">
    <text evidence="2">The sequence shown here is derived from an EMBL/GenBank/DDBJ whole genome shotgun (WGS) entry which is preliminary data.</text>
</comment>
<protein>
    <submittedName>
        <fullName evidence="2">Phosphopantetheine--protein transferase</fullName>
    </submittedName>
</protein>
<evidence type="ECO:0000313" key="3">
    <source>
        <dbReference type="Proteomes" id="UP000634660"/>
    </source>
</evidence>